<dbReference type="EMBL" id="CP136958">
    <property type="protein sequence ID" value="WOT02810.1"/>
    <property type="molecule type" value="Genomic_DNA"/>
</dbReference>
<dbReference type="InterPro" id="IPR003477">
    <property type="entry name" value="PemK-like"/>
</dbReference>
<evidence type="ECO:0000313" key="1">
    <source>
        <dbReference type="EMBL" id="WOT02810.1"/>
    </source>
</evidence>
<name>A0AAF1BZL7_9CORY</name>
<reference evidence="1" key="2">
    <citation type="submission" date="2023-10" db="EMBL/GenBank/DDBJ databases">
        <authorList>
            <person name="Choi B."/>
        </authorList>
    </citation>
    <scope>NUCLEOTIDE SEQUENCE</scope>
    <source>
        <strain evidence="1">UMB0763</strain>
    </source>
</reference>
<dbReference type="RefSeq" id="WP_257877828.1">
    <property type="nucleotide sequence ID" value="NZ_CAMYCO010000015.1"/>
</dbReference>
<accession>A0AAF1BZL7</accession>
<dbReference type="GO" id="GO:0003677">
    <property type="term" value="F:DNA binding"/>
    <property type="evidence" value="ECO:0007669"/>
    <property type="project" value="InterPro"/>
</dbReference>
<organism evidence="1 2">
    <name type="scientific">Corynebacterium pyruviciproducens</name>
    <dbReference type="NCBI Taxonomy" id="598660"/>
    <lineage>
        <taxon>Bacteria</taxon>
        <taxon>Bacillati</taxon>
        <taxon>Actinomycetota</taxon>
        <taxon>Actinomycetes</taxon>
        <taxon>Mycobacteriales</taxon>
        <taxon>Corynebacteriaceae</taxon>
        <taxon>Corynebacterium</taxon>
    </lineage>
</organism>
<dbReference type="Pfam" id="PF02452">
    <property type="entry name" value="PemK_toxin"/>
    <property type="match status" value="1"/>
</dbReference>
<dbReference type="Proteomes" id="UP000234560">
    <property type="component" value="Chromosome"/>
</dbReference>
<proteinExistence type="predicted"/>
<sequence>MQWLQRLVSAFRPQDDSDLSRTMSRLTARLGLDDDSSRPSSPQYFDQLVVPTKDLARGVVYAPDMDGQAEPGEIVWITVRTDHDVQERTVIVVGHEAGDLLGLVISGDPSHDSDPRWLEIGSGPWDESGKPAWVRLDRMVRVPENTITRKGAFINRARFERVSHRLRAKYGWS</sequence>
<dbReference type="AlphaFoldDB" id="A0AAF1BZL7"/>
<dbReference type="KEGG" id="cpyr:CYJ47_03290"/>
<gene>
    <name evidence="1" type="ORF">CYJ47_03290</name>
</gene>
<protein>
    <submittedName>
        <fullName evidence="1">Type II toxin-antitoxin system PemK/MazF family toxin</fullName>
    </submittedName>
</protein>
<evidence type="ECO:0000313" key="2">
    <source>
        <dbReference type="Proteomes" id="UP000234560"/>
    </source>
</evidence>
<reference evidence="1" key="1">
    <citation type="submission" date="2017-12" db="EMBL/GenBank/DDBJ databases">
        <authorList>
            <person name="Thomas-White K."/>
            <person name="Wolfe A.J."/>
        </authorList>
    </citation>
    <scope>NUCLEOTIDE SEQUENCE</scope>
    <source>
        <strain evidence="1">UMB0763</strain>
    </source>
</reference>